<dbReference type="PANTHER" id="PTHR43280:SF2">
    <property type="entry name" value="HTH-TYPE TRANSCRIPTIONAL REGULATOR EXSA"/>
    <property type="match status" value="1"/>
</dbReference>
<sequence length="251" mass="28449">MLLSILIADDEPIELKVLNKIVNDSGLPAVIVDGARSGTETLERAARYLPDLIFMDIRMPGMNGLDVAAIIKQNQPDTVICIVTAYDEFHYAKRAIDIHVDYLMVKPVDPPEIERIIKETITRKSKNEDEAPTTGISLNRAQLARDIVELLHAHYIEPITLSWLEQRMKVSQQYLSRTFKEAFNMTIMGYLTQFRMKLALKLLADPELSIAIIAERVGIPDSSYFGQLFKQAQGVTPSQYRNQFSKIPRNS</sequence>
<dbReference type="SUPFAM" id="SSF46689">
    <property type="entry name" value="Homeodomain-like"/>
    <property type="match status" value="2"/>
</dbReference>
<evidence type="ECO:0000313" key="7">
    <source>
        <dbReference type="EMBL" id="MFC0391772.1"/>
    </source>
</evidence>
<dbReference type="InterPro" id="IPR018060">
    <property type="entry name" value="HTH_AraC"/>
</dbReference>
<dbReference type="CDD" id="cd17536">
    <property type="entry name" value="REC_YesN-like"/>
    <property type="match status" value="1"/>
</dbReference>
<feature type="domain" description="HTH araC/xylS-type" evidence="5">
    <location>
        <begin position="145"/>
        <end position="243"/>
    </location>
</feature>
<evidence type="ECO:0000256" key="1">
    <source>
        <dbReference type="ARBA" id="ARBA00023015"/>
    </source>
</evidence>
<dbReference type="EMBL" id="JBHLVF010000012">
    <property type="protein sequence ID" value="MFC0391772.1"/>
    <property type="molecule type" value="Genomic_DNA"/>
</dbReference>
<dbReference type="InterPro" id="IPR020449">
    <property type="entry name" value="Tscrpt_reg_AraC-type_HTH"/>
</dbReference>
<dbReference type="PANTHER" id="PTHR43280">
    <property type="entry name" value="ARAC-FAMILY TRANSCRIPTIONAL REGULATOR"/>
    <property type="match status" value="1"/>
</dbReference>
<proteinExistence type="predicted"/>
<dbReference type="Pfam" id="PF12833">
    <property type="entry name" value="HTH_18"/>
    <property type="match status" value="1"/>
</dbReference>
<dbReference type="RefSeq" id="WP_204821197.1">
    <property type="nucleotide sequence ID" value="NZ_JANHOF010000011.1"/>
</dbReference>
<gene>
    <name evidence="7" type="ORF">ACFFJ8_10390</name>
</gene>
<dbReference type="PROSITE" id="PS01124">
    <property type="entry name" value="HTH_ARAC_FAMILY_2"/>
    <property type="match status" value="1"/>
</dbReference>
<dbReference type="SMART" id="SM00342">
    <property type="entry name" value="HTH_ARAC"/>
    <property type="match status" value="1"/>
</dbReference>
<feature type="domain" description="Response regulatory" evidence="6">
    <location>
        <begin position="4"/>
        <end position="121"/>
    </location>
</feature>
<evidence type="ECO:0000256" key="4">
    <source>
        <dbReference type="PROSITE-ProRule" id="PRU00169"/>
    </source>
</evidence>
<accession>A0ABV6J7L0</accession>
<dbReference type="PROSITE" id="PS50110">
    <property type="entry name" value="RESPONSE_REGULATORY"/>
    <property type="match status" value="1"/>
</dbReference>
<organism evidence="7 8">
    <name type="scientific">Paenibacillus mendelii</name>
    <dbReference type="NCBI Taxonomy" id="206163"/>
    <lineage>
        <taxon>Bacteria</taxon>
        <taxon>Bacillati</taxon>
        <taxon>Bacillota</taxon>
        <taxon>Bacilli</taxon>
        <taxon>Bacillales</taxon>
        <taxon>Paenibacillaceae</taxon>
        <taxon>Paenibacillus</taxon>
    </lineage>
</organism>
<evidence type="ECO:0000259" key="6">
    <source>
        <dbReference type="PROSITE" id="PS50110"/>
    </source>
</evidence>
<dbReference type="InterPro" id="IPR001789">
    <property type="entry name" value="Sig_transdc_resp-reg_receiver"/>
</dbReference>
<evidence type="ECO:0000256" key="2">
    <source>
        <dbReference type="ARBA" id="ARBA00023125"/>
    </source>
</evidence>
<keyword evidence="3" id="KW-0804">Transcription</keyword>
<protein>
    <submittedName>
        <fullName evidence="7">Response regulator</fullName>
    </submittedName>
</protein>
<dbReference type="PROSITE" id="PS00041">
    <property type="entry name" value="HTH_ARAC_FAMILY_1"/>
    <property type="match status" value="1"/>
</dbReference>
<dbReference type="InterPro" id="IPR018062">
    <property type="entry name" value="HTH_AraC-typ_CS"/>
</dbReference>
<dbReference type="SUPFAM" id="SSF52172">
    <property type="entry name" value="CheY-like"/>
    <property type="match status" value="1"/>
</dbReference>
<dbReference type="SMART" id="SM00448">
    <property type="entry name" value="REC"/>
    <property type="match status" value="1"/>
</dbReference>
<feature type="modified residue" description="4-aspartylphosphate" evidence="4">
    <location>
        <position position="56"/>
    </location>
</feature>
<keyword evidence="2" id="KW-0238">DNA-binding</keyword>
<dbReference type="Gene3D" id="1.10.10.60">
    <property type="entry name" value="Homeodomain-like"/>
    <property type="match status" value="2"/>
</dbReference>
<reference evidence="7 8" key="1">
    <citation type="submission" date="2024-09" db="EMBL/GenBank/DDBJ databases">
        <authorList>
            <person name="Sun Q."/>
            <person name="Mori K."/>
        </authorList>
    </citation>
    <scope>NUCLEOTIDE SEQUENCE [LARGE SCALE GENOMIC DNA]</scope>
    <source>
        <strain evidence="7 8">CCM 4839</strain>
    </source>
</reference>
<dbReference type="Gene3D" id="3.40.50.2300">
    <property type="match status" value="1"/>
</dbReference>
<evidence type="ECO:0000256" key="3">
    <source>
        <dbReference type="ARBA" id="ARBA00023163"/>
    </source>
</evidence>
<evidence type="ECO:0000313" key="8">
    <source>
        <dbReference type="Proteomes" id="UP001589818"/>
    </source>
</evidence>
<evidence type="ECO:0000259" key="5">
    <source>
        <dbReference type="PROSITE" id="PS01124"/>
    </source>
</evidence>
<dbReference type="PRINTS" id="PR00032">
    <property type="entry name" value="HTHARAC"/>
</dbReference>
<keyword evidence="1" id="KW-0805">Transcription regulation</keyword>
<dbReference type="InterPro" id="IPR011006">
    <property type="entry name" value="CheY-like_superfamily"/>
</dbReference>
<dbReference type="Pfam" id="PF00072">
    <property type="entry name" value="Response_reg"/>
    <property type="match status" value="1"/>
</dbReference>
<dbReference type="InterPro" id="IPR009057">
    <property type="entry name" value="Homeodomain-like_sf"/>
</dbReference>
<keyword evidence="8" id="KW-1185">Reference proteome</keyword>
<name>A0ABV6J7L0_9BACL</name>
<keyword evidence="4" id="KW-0597">Phosphoprotein</keyword>
<dbReference type="Proteomes" id="UP001589818">
    <property type="component" value="Unassembled WGS sequence"/>
</dbReference>
<comment type="caution">
    <text evidence="7">The sequence shown here is derived from an EMBL/GenBank/DDBJ whole genome shotgun (WGS) entry which is preliminary data.</text>
</comment>